<dbReference type="InterPro" id="IPR012336">
    <property type="entry name" value="Thioredoxin-like_fold"/>
</dbReference>
<protein>
    <submittedName>
        <fullName evidence="3">Thioredoxin fold domain-containing protein</fullName>
    </submittedName>
</protein>
<dbReference type="RefSeq" id="WP_068832863.1">
    <property type="nucleotide sequence ID" value="NZ_JBHSMX010000065.1"/>
</dbReference>
<dbReference type="Proteomes" id="UP001596084">
    <property type="component" value="Unassembled WGS sequence"/>
</dbReference>
<reference evidence="4" key="1">
    <citation type="journal article" date="2019" name="Int. J. Syst. Evol. Microbiol.">
        <title>The Global Catalogue of Microorganisms (GCM) 10K type strain sequencing project: providing services to taxonomists for standard genome sequencing and annotation.</title>
        <authorList>
            <consortium name="The Broad Institute Genomics Platform"/>
            <consortium name="The Broad Institute Genome Sequencing Center for Infectious Disease"/>
            <person name="Wu L."/>
            <person name="Ma J."/>
        </authorList>
    </citation>
    <scope>NUCLEOTIDE SEQUENCE [LARGE SCALE GENOMIC DNA]</scope>
    <source>
        <strain evidence="4">CGMCC 4.7277</strain>
    </source>
</reference>
<gene>
    <name evidence="3" type="ORF">ACFPP7_21065</name>
</gene>
<evidence type="ECO:0000313" key="4">
    <source>
        <dbReference type="Proteomes" id="UP001596084"/>
    </source>
</evidence>
<evidence type="ECO:0000259" key="2">
    <source>
        <dbReference type="Pfam" id="PF13098"/>
    </source>
</evidence>
<dbReference type="InterPro" id="IPR051470">
    <property type="entry name" value="Thiol:disulfide_interchange"/>
</dbReference>
<dbReference type="PROSITE" id="PS51257">
    <property type="entry name" value="PROKAR_LIPOPROTEIN"/>
    <property type="match status" value="1"/>
</dbReference>
<evidence type="ECO:0000256" key="1">
    <source>
        <dbReference type="SAM" id="SignalP"/>
    </source>
</evidence>
<dbReference type="PANTHER" id="PTHR35272:SF4">
    <property type="entry name" value="THIOL:DISULFIDE INTERCHANGE PROTEIN DSBG"/>
    <property type="match status" value="1"/>
</dbReference>
<keyword evidence="4" id="KW-1185">Reference proteome</keyword>
<sequence length="197" mass="19820">MTFKLVRKFIPATLIAAGLLLAGCNEAPSTAPAKAASTPVSMAAIAAEATGFTAGQAMSTRTVYVFFDAQCPHCGALWEAAKPLKSQAKFIWIPVGILNPASTSQGATLLAAPDPVAAMDAHEASLLAKQGGISTGSNIEAQKAAVARNTALMTRFGFASIPTIVGTHAQTGALVTQEGASSTAALAGLLGLQAPAN</sequence>
<accession>A0ABW0QGP6</accession>
<feature type="domain" description="Thioredoxin-like fold" evidence="2">
    <location>
        <begin position="60"/>
        <end position="187"/>
    </location>
</feature>
<dbReference type="Pfam" id="PF13098">
    <property type="entry name" value="Thioredoxin_2"/>
    <property type="match status" value="1"/>
</dbReference>
<evidence type="ECO:0000313" key="3">
    <source>
        <dbReference type="EMBL" id="MFC5523384.1"/>
    </source>
</evidence>
<dbReference type="InterPro" id="IPR036249">
    <property type="entry name" value="Thioredoxin-like_sf"/>
</dbReference>
<feature type="signal peptide" evidence="1">
    <location>
        <begin position="1"/>
        <end position="27"/>
    </location>
</feature>
<name>A0ABW0QGP6_9BURK</name>
<comment type="caution">
    <text evidence="3">The sequence shown here is derived from an EMBL/GenBank/DDBJ whole genome shotgun (WGS) entry which is preliminary data.</text>
</comment>
<feature type="chain" id="PRO_5046281175" evidence="1">
    <location>
        <begin position="28"/>
        <end position="197"/>
    </location>
</feature>
<keyword evidence="1" id="KW-0732">Signal</keyword>
<dbReference type="SUPFAM" id="SSF52833">
    <property type="entry name" value="Thioredoxin-like"/>
    <property type="match status" value="1"/>
</dbReference>
<dbReference type="EMBL" id="JBHSMX010000065">
    <property type="protein sequence ID" value="MFC5523384.1"/>
    <property type="molecule type" value="Genomic_DNA"/>
</dbReference>
<organism evidence="3 4">
    <name type="scientific">Polaromonas jejuensis</name>
    <dbReference type="NCBI Taxonomy" id="457502"/>
    <lineage>
        <taxon>Bacteria</taxon>
        <taxon>Pseudomonadati</taxon>
        <taxon>Pseudomonadota</taxon>
        <taxon>Betaproteobacteria</taxon>
        <taxon>Burkholderiales</taxon>
        <taxon>Comamonadaceae</taxon>
        <taxon>Polaromonas</taxon>
    </lineage>
</organism>
<proteinExistence type="predicted"/>
<dbReference type="PANTHER" id="PTHR35272">
    <property type="entry name" value="THIOL:DISULFIDE INTERCHANGE PROTEIN DSBC-RELATED"/>
    <property type="match status" value="1"/>
</dbReference>
<dbReference type="Gene3D" id="3.40.30.10">
    <property type="entry name" value="Glutaredoxin"/>
    <property type="match status" value="1"/>
</dbReference>